<protein>
    <recommendedName>
        <fullName evidence="4">F5/8 type C domain-containing protein</fullName>
    </recommendedName>
</protein>
<reference evidence="2 3" key="1">
    <citation type="submission" date="2020-08" db="EMBL/GenBank/DDBJ databases">
        <title>Novel species isolated from subtropical streams in China.</title>
        <authorList>
            <person name="Lu H."/>
        </authorList>
    </citation>
    <scope>NUCLEOTIDE SEQUENCE [LARGE SCALE GENOMIC DNA]</scope>
    <source>
        <strain evidence="2 3">LX15W</strain>
    </source>
</reference>
<name>A0ABR6YBX1_9BURK</name>
<feature type="compositionally biased region" description="Low complexity" evidence="1">
    <location>
        <begin position="42"/>
        <end position="66"/>
    </location>
</feature>
<proteinExistence type="predicted"/>
<feature type="region of interest" description="Disordered" evidence="1">
    <location>
        <begin position="42"/>
        <end position="74"/>
    </location>
</feature>
<evidence type="ECO:0000313" key="2">
    <source>
        <dbReference type="EMBL" id="MBC3873787.1"/>
    </source>
</evidence>
<dbReference type="EMBL" id="JACOGA010000007">
    <property type="protein sequence ID" value="MBC3873787.1"/>
    <property type="molecule type" value="Genomic_DNA"/>
</dbReference>
<dbReference type="Proteomes" id="UP000624279">
    <property type="component" value="Unassembled WGS sequence"/>
</dbReference>
<accession>A0ABR6YBX1</accession>
<evidence type="ECO:0000256" key="1">
    <source>
        <dbReference type="SAM" id="MobiDB-lite"/>
    </source>
</evidence>
<sequence>MKNAYRILLAISCVVLVACHKKGSEASASASAAAATEQAASTATTSTAKSNESAKASAADSASSAEPTEQQAELAKKKALMEYATMEDRYINDSKGQWANGAKASTTFGDDNSSGPSSVNAVANVKGGVDGKTWTNNNQDIGFDWLETTYEKPVSATDVRVVFENGAGVEAINKISIQSTDGKWNTVWDGISDQKRDQRGNRTWFVRSFDRTSYKVKAVKISIANNMERGYKVIDAVQLVGD</sequence>
<dbReference type="PROSITE" id="PS51257">
    <property type="entry name" value="PROKAR_LIPOPROTEIN"/>
    <property type="match status" value="1"/>
</dbReference>
<dbReference type="RefSeq" id="WP_186941812.1">
    <property type="nucleotide sequence ID" value="NZ_JACOGA010000007.1"/>
</dbReference>
<keyword evidence="3" id="KW-1185">Reference proteome</keyword>
<comment type="caution">
    <text evidence="2">The sequence shown here is derived from an EMBL/GenBank/DDBJ whole genome shotgun (WGS) entry which is preliminary data.</text>
</comment>
<evidence type="ECO:0000313" key="3">
    <source>
        <dbReference type="Proteomes" id="UP000624279"/>
    </source>
</evidence>
<organism evidence="2 3">
    <name type="scientific">Undibacterium flavidum</name>
    <dbReference type="NCBI Taxonomy" id="2762297"/>
    <lineage>
        <taxon>Bacteria</taxon>
        <taxon>Pseudomonadati</taxon>
        <taxon>Pseudomonadota</taxon>
        <taxon>Betaproteobacteria</taxon>
        <taxon>Burkholderiales</taxon>
        <taxon>Oxalobacteraceae</taxon>
        <taxon>Undibacterium</taxon>
    </lineage>
</organism>
<evidence type="ECO:0008006" key="4">
    <source>
        <dbReference type="Google" id="ProtNLM"/>
    </source>
</evidence>
<gene>
    <name evidence="2" type="ORF">H8K55_09315</name>
</gene>